<dbReference type="SUPFAM" id="SSF81901">
    <property type="entry name" value="HCP-like"/>
    <property type="match status" value="1"/>
</dbReference>
<evidence type="ECO:0000256" key="2">
    <source>
        <dbReference type="ARBA" id="ARBA00022737"/>
    </source>
</evidence>
<comment type="caution">
    <text evidence="5">The sequence shown here is derived from an EMBL/GenBank/DDBJ whole genome shotgun (WGS) entry which is preliminary data.</text>
</comment>
<organism evidence="5 6">
    <name type="scientific">Gossypium australe</name>
    <dbReference type="NCBI Taxonomy" id="47621"/>
    <lineage>
        <taxon>Eukaryota</taxon>
        <taxon>Viridiplantae</taxon>
        <taxon>Streptophyta</taxon>
        <taxon>Embryophyta</taxon>
        <taxon>Tracheophyta</taxon>
        <taxon>Spermatophyta</taxon>
        <taxon>Magnoliopsida</taxon>
        <taxon>eudicotyledons</taxon>
        <taxon>Gunneridae</taxon>
        <taxon>Pentapetalae</taxon>
        <taxon>rosids</taxon>
        <taxon>malvids</taxon>
        <taxon>Malvales</taxon>
        <taxon>Malvaceae</taxon>
        <taxon>Malvoideae</taxon>
        <taxon>Gossypium</taxon>
    </lineage>
</organism>
<gene>
    <name evidence="5" type="ORF">EPI10_029932</name>
</gene>
<feature type="repeat" description="PPR" evidence="3">
    <location>
        <begin position="377"/>
        <end position="411"/>
    </location>
</feature>
<dbReference type="GO" id="GO:0003729">
    <property type="term" value="F:mRNA binding"/>
    <property type="evidence" value="ECO:0007669"/>
    <property type="project" value="TreeGrafter"/>
</dbReference>
<feature type="repeat" description="PPR" evidence="3">
    <location>
        <begin position="307"/>
        <end position="341"/>
    </location>
</feature>
<dbReference type="OrthoDB" id="185373at2759"/>
<feature type="region of interest" description="Disordered" evidence="4">
    <location>
        <begin position="117"/>
        <end position="139"/>
    </location>
</feature>
<dbReference type="Pfam" id="PF13812">
    <property type="entry name" value="PPR_3"/>
    <property type="match status" value="1"/>
</dbReference>
<proteinExistence type="inferred from homology"/>
<dbReference type="Gene3D" id="1.25.40.10">
    <property type="entry name" value="Tetratricopeptide repeat domain"/>
    <property type="match status" value="5"/>
</dbReference>
<accession>A0A5B6WVJ6</accession>
<dbReference type="Pfam" id="PF13041">
    <property type="entry name" value="PPR_2"/>
    <property type="match status" value="3"/>
</dbReference>
<evidence type="ECO:0000256" key="3">
    <source>
        <dbReference type="PROSITE-ProRule" id="PRU00708"/>
    </source>
</evidence>
<feature type="repeat" description="PPR" evidence="3">
    <location>
        <begin position="204"/>
        <end position="238"/>
    </location>
</feature>
<feature type="repeat" description="PPR" evidence="3">
    <location>
        <begin position="412"/>
        <end position="446"/>
    </location>
</feature>
<keyword evidence="2" id="KW-0677">Repeat</keyword>
<evidence type="ECO:0000313" key="5">
    <source>
        <dbReference type="EMBL" id="KAA3485969.1"/>
    </source>
</evidence>
<dbReference type="Pfam" id="PF12854">
    <property type="entry name" value="PPR_1"/>
    <property type="match status" value="1"/>
</dbReference>
<dbReference type="PANTHER" id="PTHR47938">
    <property type="entry name" value="RESPIRATORY COMPLEX I CHAPERONE (CIA84), PUTATIVE (AFU_ORTHOLOGUE AFUA_2G06020)-RELATED"/>
    <property type="match status" value="1"/>
</dbReference>
<dbReference type="EMBL" id="SMMG02000001">
    <property type="protein sequence ID" value="KAA3485969.1"/>
    <property type="molecule type" value="Genomic_DNA"/>
</dbReference>
<dbReference type="InterPro" id="IPR011990">
    <property type="entry name" value="TPR-like_helical_dom_sf"/>
</dbReference>
<dbReference type="Proteomes" id="UP000325315">
    <property type="component" value="Unassembled WGS sequence"/>
</dbReference>
<dbReference type="InterPro" id="IPR002885">
    <property type="entry name" value="PPR_rpt"/>
</dbReference>
<evidence type="ECO:0000313" key="6">
    <source>
        <dbReference type="Proteomes" id="UP000325315"/>
    </source>
</evidence>
<feature type="repeat" description="PPR" evidence="3">
    <location>
        <begin position="482"/>
        <end position="516"/>
    </location>
</feature>
<feature type="repeat" description="PPR" evidence="3">
    <location>
        <begin position="517"/>
        <end position="551"/>
    </location>
</feature>
<feature type="repeat" description="PPR" evidence="3">
    <location>
        <begin position="342"/>
        <end position="376"/>
    </location>
</feature>
<name>A0A5B6WVJ6_9ROSI</name>
<feature type="compositionally biased region" description="Basic residues" evidence="4">
    <location>
        <begin position="680"/>
        <end position="693"/>
    </location>
</feature>
<evidence type="ECO:0000256" key="1">
    <source>
        <dbReference type="ARBA" id="ARBA00007626"/>
    </source>
</evidence>
<feature type="repeat" description="PPR" evidence="3">
    <location>
        <begin position="447"/>
        <end position="481"/>
    </location>
</feature>
<comment type="similarity">
    <text evidence="1">Belongs to the PPR family. P subfamily.</text>
</comment>
<dbReference type="AlphaFoldDB" id="A0A5B6WVJ6"/>
<feature type="region of interest" description="Disordered" evidence="4">
    <location>
        <begin position="605"/>
        <end position="693"/>
    </location>
</feature>
<evidence type="ECO:0000256" key="4">
    <source>
        <dbReference type="SAM" id="MobiDB-lite"/>
    </source>
</evidence>
<dbReference type="PROSITE" id="PS51375">
    <property type="entry name" value="PPR"/>
    <property type="match status" value="8"/>
</dbReference>
<dbReference type="PANTHER" id="PTHR47938:SF35">
    <property type="entry name" value="PENTATRICOPEPTIDE REPEAT-CONTAINING PROTEIN 4, MITOCHONDRIAL-RELATED"/>
    <property type="match status" value="1"/>
</dbReference>
<dbReference type="NCBIfam" id="TIGR00756">
    <property type="entry name" value="PPR"/>
    <property type="match status" value="8"/>
</dbReference>
<sequence length="693" mass="79856">MYLSLRTSSAAAPSFIQRHYNSGFSYRFIHGGPNADFFFLNQTPRPREKRRRRGGQVCLPRGSSLPLFNLLHPSSYHSLHRFSLQIPFPLPHSSSFRHLQAPLLALDLNLRGFSSVTGGDRDSGTDTGSDSTESRSDPKEVERVCKVIDELFSLDRNMEAVLDECRINLTHDLVIDVLNRFRHARKPAFRFFCWAGQKPGFNHDSRTYNKMMNVLAKNRQFITMSRLIEEMGANGVLTLDTFIIAIKAFAAAKERRKAVMVFDLMKKYKYKVDVDTVNCLLDSLGRVMLAREAQMLFEKLRDRFMPNLNSYTILLNGWCKVRNLMEAGKVWNEMIDKGFEPDVVAHNVMIDGLLRSRKMSDAAKLFEAMKSKGPSPNVRSYTIMIREFCKQGKMNFAIQYFEEMRDSGCLPDAAIYTCLITGFGNQRNMDVVFRLLKEMQEIGCPPDSQTYNALIKLLTTQRKPDDTMRVYKKMIQTGIQPTIHTFNMMMKSFFQSRDYDTSRAIWDEMREKGFCPDDVSYTIFIGGLIRLGRSGDACRLLEEMFEKGMKPPQLDYNKFAADFSRAGKSDVLEELAQKMKSSGNVQASDIFTRWAEMMKKRIKRKGPFKTDGRFTPPAKRHFSNSIQNGLPRPHPIRPSNPTMYRRLPSPRPAVHGHRRPRQTPSSRQRTVGFSSFRQPLHQRRHIQRRSVTL</sequence>
<protein>
    <submittedName>
        <fullName evidence="5">Pentatricopeptide repeat-containing protein mitochondrial-like</fullName>
    </submittedName>
</protein>
<reference evidence="6" key="1">
    <citation type="journal article" date="2019" name="Plant Biotechnol. J.">
        <title>Genome sequencing of the Australian wild diploid species Gossypium australe highlights disease resistance and delayed gland morphogenesis.</title>
        <authorList>
            <person name="Cai Y."/>
            <person name="Cai X."/>
            <person name="Wang Q."/>
            <person name="Wang P."/>
            <person name="Zhang Y."/>
            <person name="Cai C."/>
            <person name="Xu Y."/>
            <person name="Wang K."/>
            <person name="Zhou Z."/>
            <person name="Wang C."/>
            <person name="Geng S."/>
            <person name="Li B."/>
            <person name="Dong Q."/>
            <person name="Hou Y."/>
            <person name="Wang H."/>
            <person name="Ai P."/>
            <person name="Liu Z."/>
            <person name="Yi F."/>
            <person name="Sun M."/>
            <person name="An G."/>
            <person name="Cheng J."/>
            <person name="Zhang Y."/>
            <person name="Shi Q."/>
            <person name="Xie Y."/>
            <person name="Shi X."/>
            <person name="Chang Y."/>
            <person name="Huang F."/>
            <person name="Chen Y."/>
            <person name="Hong S."/>
            <person name="Mi L."/>
            <person name="Sun Q."/>
            <person name="Zhang L."/>
            <person name="Zhou B."/>
            <person name="Peng R."/>
            <person name="Zhang X."/>
            <person name="Liu F."/>
        </authorList>
    </citation>
    <scope>NUCLEOTIDE SEQUENCE [LARGE SCALE GENOMIC DNA]</scope>
    <source>
        <strain evidence="6">cv. PA1801</strain>
    </source>
</reference>
<keyword evidence="6" id="KW-1185">Reference proteome</keyword>